<feature type="site" description="May be important for catalysis" evidence="7">
    <location>
        <position position="265"/>
    </location>
</feature>
<dbReference type="PRINTS" id="PR00741">
    <property type="entry name" value="GLHYDRLASE29"/>
</dbReference>
<dbReference type="InterPro" id="IPR000933">
    <property type="entry name" value="Glyco_hydro_29"/>
</dbReference>
<dbReference type="Gene3D" id="3.20.20.80">
    <property type="entry name" value="Glycosidases"/>
    <property type="match status" value="1"/>
</dbReference>
<evidence type="ECO:0000256" key="4">
    <source>
        <dbReference type="ARBA" id="ARBA00022729"/>
    </source>
</evidence>
<dbReference type="PIRSF" id="PIRSF001092">
    <property type="entry name" value="Alpha-L-fucosidase"/>
    <property type="match status" value="1"/>
</dbReference>
<dbReference type="Pfam" id="PF01120">
    <property type="entry name" value="Alpha_L_fucos"/>
    <property type="match status" value="1"/>
</dbReference>
<keyword evidence="6" id="KW-0326">Glycosidase</keyword>
<comment type="caution">
    <text evidence="10">The sequence shown here is derived from an EMBL/GenBank/DDBJ whole genome shotgun (WGS) entry which is preliminary data.</text>
</comment>
<dbReference type="InterPro" id="IPR057739">
    <property type="entry name" value="Glyco_hydro_29_N"/>
</dbReference>
<dbReference type="SMART" id="SM00812">
    <property type="entry name" value="Alpha_L_fucos"/>
    <property type="match status" value="1"/>
</dbReference>
<dbReference type="GO" id="GO:0006004">
    <property type="term" value="P:fucose metabolic process"/>
    <property type="evidence" value="ECO:0007669"/>
    <property type="project" value="InterPro"/>
</dbReference>
<name>A0A1B8ZPJ9_9FLAO</name>
<dbReference type="GO" id="GO:0016139">
    <property type="term" value="P:glycoside catabolic process"/>
    <property type="evidence" value="ECO:0007669"/>
    <property type="project" value="TreeGrafter"/>
</dbReference>
<dbReference type="AlphaFoldDB" id="A0A1B8ZPJ9"/>
<dbReference type="InterPro" id="IPR016286">
    <property type="entry name" value="FUC_metazoa-typ"/>
</dbReference>
<evidence type="ECO:0000256" key="1">
    <source>
        <dbReference type="ARBA" id="ARBA00004071"/>
    </source>
</evidence>
<evidence type="ECO:0000256" key="7">
    <source>
        <dbReference type="PIRSR" id="PIRSR001092-1"/>
    </source>
</evidence>
<evidence type="ECO:0000259" key="9">
    <source>
        <dbReference type="Pfam" id="PF01120"/>
    </source>
</evidence>
<gene>
    <name evidence="10" type="ORF">BBI00_03875</name>
</gene>
<dbReference type="EMBL" id="MAYG01000001">
    <property type="protein sequence ID" value="OCA73529.1"/>
    <property type="molecule type" value="Genomic_DNA"/>
</dbReference>
<sequence length="614" mass="70195">MKNRLFQAVFLGLALSVGSSAIKAQSVENNKKMEWFKNAKLGIFIHWGIYSVNGISESWSFYNNYINHENYMKQLNGFSASKYQPDQWVKLIKESGAQYAVITTKHHDGVSLWNSNAENAITIPRHSSAQKDVLSPFISSLKNSGLKTGLYFSLPDWSHSSYDIYTRAQKRYDINNDPKRWQNFIRYYQTQLTELSSRYHPDLFWFDGDWEHTSEEWKATQTLDLLKKYNPEIIVNSRLDKHGDYDTPEQGIPVTAPHTPFWELCYTMNDSWGYQPHDYNYKSSNMIIRTLTDVMSMGGNLLLDIGPQADGNIPEKQVEILKDLGRWTSRYKKAIYETDRGIPFENYKGKSTVSASKKSLFLYLEEVKNFAKIHGLATKPDAVKIVGDDQSPVNMDYRDSTLTLDLSKVKFDKDVTVAELIFNTQPVFLKDFKEKERPLAEILVDKSTQLAAYDLANTLHHGKNLLTQSGLTIDGLHMNIGKTSKTNPETFHWISKHAEAFFETEKGLPEGHYPGMSALSKDKQTLYLFVEGNPTGPIALKGIKNEIARIRVVGEGTLLSHQIYNKLYWSPRPGSVYIDFPKERLDKNMTVIAVLLTSPLELYREKVGAVENNL</sequence>
<dbReference type="InterPro" id="IPR017853">
    <property type="entry name" value="GH"/>
</dbReference>
<proteinExistence type="inferred from homology"/>
<dbReference type="STRING" id="651561.BBI00_03875"/>
<dbReference type="OrthoDB" id="1095333at2"/>
<comment type="similarity">
    <text evidence="2">Belongs to the glycosyl hydrolase 29 family.</text>
</comment>
<dbReference type="GO" id="GO:0005764">
    <property type="term" value="C:lysosome"/>
    <property type="evidence" value="ECO:0007669"/>
    <property type="project" value="TreeGrafter"/>
</dbReference>
<organism evidence="10 11">
    <name type="scientific">Chryseobacterium arthrosphaerae</name>
    <dbReference type="NCBI Taxonomy" id="651561"/>
    <lineage>
        <taxon>Bacteria</taxon>
        <taxon>Pseudomonadati</taxon>
        <taxon>Bacteroidota</taxon>
        <taxon>Flavobacteriia</taxon>
        <taxon>Flavobacteriales</taxon>
        <taxon>Weeksellaceae</taxon>
        <taxon>Chryseobacterium group</taxon>
        <taxon>Chryseobacterium</taxon>
    </lineage>
</organism>
<feature type="signal peptide" evidence="8">
    <location>
        <begin position="1"/>
        <end position="24"/>
    </location>
</feature>
<feature type="domain" description="Glycoside hydrolase family 29 N-terminal" evidence="9">
    <location>
        <begin position="23"/>
        <end position="332"/>
    </location>
</feature>
<keyword evidence="4 8" id="KW-0732">Signal</keyword>
<evidence type="ECO:0000256" key="8">
    <source>
        <dbReference type="SAM" id="SignalP"/>
    </source>
</evidence>
<evidence type="ECO:0000313" key="11">
    <source>
        <dbReference type="Proteomes" id="UP000093432"/>
    </source>
</evidence>
<dbReference type="EC" id="3.2.1.51" evidence="3"/>
<dbReference type="PANTHER" id="PTHR10030:SF37">
    <property type="entry name" value="ALPHA-L-FUCOSIDASE-RELATED"/>
    <property type="match status" value="1"/>
</dbReference>
<evidence type="ECO:0000256" key="3">
    <source>
        <dbReference type="ARBA" id="ARBA00012662"/>
    </source>
</evidence>
<evidence type="ECO:0000256" key="2">
    <source>
        <dbReference type="ARBA" id="ARBA00007951"/>
    </source>
</evidence>
<reference evidence="11" key="1">
    <citation type="submission" date="2016-07" db="EMBL/GenBank/DDBJ databases">
        <authorList>
            <person name="Florea S."/>
            <person name="Webb J.S."/>
            <person name="Jaromczyk J."/>
            <person name="Schardl C.L."/>
        </authorList>
    </citation>
    <scope>NUCLEOTIDE SEQUENCE [LARGE SCALE GENOMIC DNA]</scope>
    <source>
        <strain evidence="11">CC-VM-7</strain>
    </source>
</reference>
<feature type="chain" id="PRO_5008620987" description="alpha-L-fucosidase" evidence="8">
    <location>
        <begin position="25"/>
        <end position="614"/>
    </location>
</feature>
<dbReference type="PANTHER" id="PTHR10030">
    <property type="entry name" value="ALPHA-L-FUCOSIDASE"/>
    <property type="match status" value="1"/>
</dbReference>
<evidence type="ECO:0000313" key="10">
    <source>
        <dbReference type="EMBL" id="OCA73529.1"/>
    </source>
</evidence>
<dbReference type="GO" id="GO:0004560">
    <property type="term" value="F:alpha-L-fucosidase activity"/>
    <property type="evidence" value="ECO:0007669"/>
    <property type="project" value="InterPro"/>
</dbReference>
<accession>A0A1B8ZPJ9</accession>
<protein>
    <recommendedName>
        <fullName evidence="3">alpha-L-fucosidase</fullName>
        <ecNumber evidence="3">3.2.1.51</ecNumber>
    </recommendedName>
</protein>
<evidence type="ECO:0000256" key="6">
    <source>
        <dbReference type="ARBA" id="ARBA00023295"/>
    </source>
</evidence>
<dbReference type="Proteomes" id="UP000093432">
    <property type="component" value="Unassembled WGS sequence"/>
</dbReference>
<comment type="function">
    <text evidence="1">Alpha-L-fucosidase is responsible for hydrolyzing the alpha-1,6-linked fucose joined to the reducing-end N-acetylglucosamine of the carbohydrate moieties of glycoproteins.</text>
</comment>
<dbReference type="SUPFAM" id="SSF51445">
    <property type="entry name" value="(Trans)glycosidases"/>
    <property type="match status" value="1"/>
</dbReference>
<evidence type="ECO:0000256" key="5">
    <source>
        <dbReference type="ARBA" id="ARBA00022801"/>
    </source>
</evidence>
<keyword evidence="5" id="KW-0378">Hydrolase</keyword>